<accession>A0A6C2U0X5</accession>
<dbReference type="Proteomes" id="UP000366872">
    <property type="component" value="Unassembled WGS sequence"/>
</dbReference>
<sequence>MGFSLDSFCRYKEAKETGGVDALFDSNRRVPNRKNWVDERTETATMATENPVA</sequence>
<keyword evidence="2" id="KW-1185">Reference proteome</keyword>
<proteinExistence type="predicted"/>
<evidence type="ECO:0000313" key="1">
    <source>
        <dbReference type="EMBL" id="VGO13046.1"/>
    </source>
</evidence>
<organism evidence="1 2">
    <name type="scientific">Pontiella desulfatans</name>
    <dbReference type="NCBI Taxonomy" id="2750659"/>
    <lineage>
        <taxon>Bacteria</taxon>
        <taxon>Pseudomonadati</taxon>
        <taxon>Kiritimatiellota</taxon>
        <taxon>Kiritimatiellia</taxon>
        <taxon>Kiritimatiellales</taxon>
        <taxon>Pontiellaceae</taxon>
        <taxon>Pontiella</taxon>
    </lineage>
</organism>
<dbReference type="AlphaFoldDB" id="A0A6C2U0X5"/>
<evidence type="ECO:0000313" key="2">
    <source>
        <dbReference type="Proteomes" id="UP000366872"/>
    </source>
</evidence>
<gene>
    <name evidence="1" type="ORF">PDESU_01600</name>
</gene>
<reference evidence="1 2" key="1">
    <citation type="submission" date="2019-04" db="EMBL/GenBank/DDBJ databases">
        <authorList>
            <person name="Van Vliet M D."/>
        </authorList>
    </citation>
    <scope>NUCLEOTIDE SEQUENCE [LARGE SCALE GENOMIC DNA]</scope>
    <source>
        <strain evidence="1 2">F1</strain>
    </source>
</reference>
<name>A0A6C2U0X5_PONDE</name>
<dbReference type="EMBL" id="CAAHFG010000001">
    <property type="protein sequence ID" value="VGO13046.1"/>
    <property type="molecule type" value="Genomic_DNA"/>
</dbReference>
<protein>
    <submittedName>
        <fullName evidence="1">Uncharacterized protein</fullName>
    </submittedName>
</protein>